<sequence length="214" mass="22519">MRYLKVILTGLLLAGLVIGISPQAFAAEPQSSATQATVTFQPEDNGGSGENTGALRLDKVPDIFNFGTQTLSSQPQDYTLNTESHPTLTVTDNRGTGAGWEVTVQAPKLQTPSGKTLDGGNIVIDQSQNLNGNGSVSQPPIVSPSVTADTADASGNPVPVVIAGAESDQHQGMGTWAINWEYNQVHLKINPGEAFSGEPYTTTITWTLNNTPVE</sequence>
<feature type="domain" description="WxL" evidence="2">
    <location>
        <begin position="40"/>
        <end position="212"/>
    </location>
</feature>
<dbReference type="InterPro" id="IPR027994">
    <property type="entry name" value="WxL_dom"/>
</dbReference>
<protein>
    <submittedName>
        <fullName evidence="3">WxL domain-containing protein</fullName>
    </submittedName>
</protein>
<evidence type="ECO:0000259" key="2">
    <source>
        <dbReference type="Pfam" id="PF13731"/>
    </source>
</evidence>
<name>A0AAU8IHP6_9BACL</name>
<keyword evidence="1" id="KW-0732">Signal</keyword>
<reference evidence="3" key="1">
    <citation type="submission" date="2024-06" db="EMBL/GenBank/DDBJ databases">
        <authorList>
            <person name="Fan A."/>
            <person name="Zhang F.Y."/>
            <person name="Zhang L."/>
        </authorList>
    </citation>
    <scope>NUCLEOTIDE SEQUENCE</scope>
    <source>
        <strain evidence="3">Y61</strain>
    </source>
</reference>
<accession>A0AAU8IHP6</accession>
<dbReference type="Pfam" id="PF13731">
    <property type="entry name" value="WxL"/>
    <property type="match status" value="1"/>
</dbReference>
<evidence type="ECO:0000256" key="1">
    <source>
        <dbReference type="SAM" id="SignalP"/>
    </source>
</evidence>
<organism evidence="3">
    <name type="scientific">Sporolactobacillus sp. Y61</name>
    <dbReference type="NCBI Taxonomy" id="3160863"/>
    <lineage>
        <taxon>Bacteria</taxon>
        <taxon>Bacillati</taxon>
        <taxon>Bacillota</taxon>
        <taxon>Bacilli</taxon>
        <taxon>Bacillales</taxon>
        <taxon>Sporolactobacillaceae</taxon>
        <taxon>Sporolactobacillus</taxon>
    </lineage>
</organism>
<proteinExistence type="predicted"/>
<dbReference type="RefSeq" id="WP_353948866.1">
    <property type="nucleotide sequence ID" value="NZ_CP159510.1"/>
</dbReference>
<feature type="signal peptide" evidence="1">
    <location>
        <begin position="1"/>
        <end position="26"/>
    </location>
</feature>
<gene>
    <name evidence="3" type="ORF">ABNN70_04505</name>
</gene>
<dbReference type="EMBL" id="CP159510">
    <property type="protein sequence ID" value="XCJ17747.1"/>
    <property type="molecule type" value="Genomic_DNA"/>
</dbReference>
<dbReference type="AlphaFoldDB" id="A0AAU8IHP6"/>
<feature type="chain" id="PRO_5043482101" evidence="1">
    <location>
        <begin position="27"/>
        <end position="214"/>
    </location>
</feature>
<evidence type="ECO:0000313" key="3">
    <source>
        <dbReference type="EMBL" id="XCJ17747.1"/>
    </source>
</evidence>